<reference evidence="2" key="1">
    <citation type="submission" date="2021-06" db="EMBL/GenBank/DDBJ databases">
        <authorList>
            <person name="Kallberg Y."/>
            <person name="Tangrot J."/>
            <person name="Rosling A."/>
        </authorList>
    </citation>
    <scope>NUCLEOTIDE SEQUENCE</scope>
    <source>
        <strain evidence="2">FL130A</strain>
    </source>
</reference>
<evidence type="ECO:0000313" key="2">
    <source>
        <dbReference type="EMBL" id="CAG8694878.1"/>
    </source>
</evidence>
<protein>
    <submittedName>
        <fullName evidence="2">1640_t:CDS:1</fullName>
    </submittedName>
</protein>
<dbReference type="Pfam" id="PF00651">
    <property type="entry name" value="BTB"/>
    <property type="match status" value="1"/>
</dbReference>
<dbReference type="EMBL" id="CAJVPS010017739">
    <property type="protein sequence ID" value="CAG8694878.1"/>
    <property type="molecule type" value="Genomic_DNA"/>
</dbReference>
<evidence type="ECO:0000259" key="1">
    <source>
        <dbReference type="PROSITE" id="PS50097"/>
    </source>
</evidence>
<comment type="caution">
    <text evidence="2">The sequence shown here is derived from an EMBL/GenBank/DDBJ whole genome shotgun (WGS) entry which is preliminary data.</text>
</comment>
<gene>
    <name evidence="2" type="ORF">ALEPTO_LOCUS11345</name>
</gene>
<dbReference type="Gene3D" id="3.30.710.10">
    <property type="entry name" value="Potassium Channel Kv1.1, Chain A"/>
    <property type="match status" value="1"/>
</dbReference>
<dbReference type="InterPro" id="IPR011333">
    <property type="entry name" value="SKP1/BTB/POZ_sf"/>
</dbReference>
<dbReference type="InterPro" id="IPR000210">
    <property type="entry name" value="BTB/POZ_dom"/>
</dbReference>
<feature type="non-terminal residue" evidence="2">
    <location>
        <position position="320"/>
    </location>
</feature>
<organism evidence="2 3">
    <name type="scientific">Ambispora leptoticha</name>
    <dbReference type="NCBI Taxonomy" id="144679"/>
    <lineage>
        <taxon>Eukaryota</taxon>
        <taxon>Fungi</taxon>
        <taxon>Fungi incertae sedis</taxon>
        <taxon>Mucoromycota</taxon>
        <taxon>Glomeromycotina</taxon>
        <taxon>Glomeromycetes</taxon>
        <taxon>Archaeosporales</taxon>
        <taxon>Ambisporaceae</taxon>
        <taxon>Ambispora</taxon>
    </lineage>
</organism>
<proteinExistence type="predicted"/>
<feature type="non-terminal residue" evidence="2">
    <location>
        <position position="1"/>
    </location>
</feature>
<keyword evidence="3" id="KW-1185">Reference proteome</keyword>
<dbReference type="OrthoDB" id="2461783at2759"/>
<dbReference type="SUPFAM" id="SSF54695">
    <property type="entry name" value="POZ domain"/>
    <property type="match status" value="1"/>
</dbReference>
<evidence type="ECO:0000313" key="3">
    <source>
        <dbReference type="Proteomes" id="UP000789508"/>
    </source>
</evidence>
<feature type="domain" description="BTB" evidence="1">
    <location>
        <begin position="29"/>
        <end position="110"/>
    </location>
</feature>
<dbReference type="PROSITE" id="PS50097">
    <property type="entry name" value="BTB"/>
    <property type="match status" value="1"/>
</dbReference>
<accession>A0A9N9HMP1</accession>
<dbReference type="Proteomes" id="UP000789508">
    <property type="component" value="Unassembled WGS sequence"/>
</dbReference>
<dbReference type="AlphaFoldDB" id="A0A9N9HMP1"/>
<sequence>NMALVPQNTSLLNTFAQDFTELMKDESLYDLKIILPNGKIILGHKFCIMVRSMKFRKFFQKSDTITEAQMIEEIPLEKIVGSSFLSSQAISSAFEELFFYFYHDALNAGNWDIITANKENFLAFIQLVKILEMKHLVEPTLKKIEEYLSANNAVNLLNGIMKLIDSKLLIEENNLEDLYDEAAEKCIKFFENKDALHESDFSTFNMGNLSLGSFNYLMENIYSTNKNNIQETKKFLLAINWFNSKKSETAAKIQEDIFQNVEFPLIPPVTLATKISDIKKISPERYQDVLDAVVIQLANKCEQLEQAANEYMRTLEQRLQ</sequence>
<name>A0A9N9HMP1_9GLOM</name>